<dbReference type="PANTHER" id="PTHR23026:SF123">
    <property type="entry name" value="NAD(P)H NITROREDUCTASE RV3131-RELATED"/>
    <property type="match status" value="1"/>
</dbReference>
<dbReference type="InterPro" id="IPR000415">
    <property type="entry name" value="Nitroreductase-like"/>
</dbReference>
<proteinExistence type="predicted"/>
<dbReference type="Gene3D" id="3.40.109.10">
    <property type="entry name" value="NADH Oxidase"/>
    <property type="match status" value="1"/>
</dbReference>
<gene>
    <name evidence="2" type="ORF">ENV62_01335</name>
</gene>
<comment type="caution">
    <text evidence="2">The sequence shown here is derived from an EMBL/GenBank/DDBJ whole genome shotgun (WGS) entry which is preliminary data.</text>
</comment>
<reference evidence="2" key="1">
    <citation type="journal article" date="2020" name="mSystems">
        <title>Genome- and Community-Level Interaction Insights into Carbon Utilization and Element Cycling Functions of Hydrothermarchaeota in Hydrothermal Sediment.</title>
        <authorList>
            <person name="Zhou Z."/>
            <person name="Liu Y."/>
            <person name="Xu W."/>
            <person name="Pan J."/>
            <person name="Luo Z.H."/>
            <person name="Li M."/>
        </authorList>
    </citation>
    <scope>NUCLEOTIDE SEQUENCE [LARGE SCALE GENOMIC DNA]</scope>
    <source>
        <strain evidence="2">SpSt-776</strain>
    </source>
</reference>
<dbReference type="GO" id="GO:0016491">
    <property type="term" value="F:oxidoreductase activity"/>
    <property type="evidence" value="ECO:0007669"/>
    <property type="project" value="InterPro"/>
</dbReference>
<accession>A0A7C3WI16</accession>
<name>A0A7C3WI16_9BACT</name>
<sequence length="190" mass="21154">MDLYEAIMKRRSHRLYKPDMPPREALERVINAALWAPSGGNAQPWNLTIMAGKVRDEFVGICSKALDQLREDMKKMGVPEKGQELVARFFKDLGGAPVVVAVTLEKGPSEHLNLAFIQSGAALMQNLLLAAHAEGLGTCWMTGVLYVEDEILKFLGKENQQLLAITPIGYSAKEPPVPPRKEREVRWLGF</sequence>
<dbReference type="InterPro" id="IPR029479">
    <property type="entry name" value="Nitroreductase"/>
</dbReference>
<dbReference type="SUPFAM" id="SSF55469">
    <property type="entry name" value="FMN-dependent nitroreductase-like"/>
    <property type="match status" value="1"/>
</dbReference>
<dbReference type="InterPro" id="IPR050627">
    <property type="entry name" value="Nitroreductase/BluB"/>
</dbReference>
<dbReference type="PANTHER" id="PTHR23026">
    <property type="entry name" value="NADPH NITROREDUCTASE"/>
    <property type="match status" value="1"/>
</dbReference>
<protein>
    <submittedName>
        <fullName evidence="2">Nitroreductase family protein</fullName>
    </submittedName>
</protein>
<dbReference type="EMBL" id="DTHB01000016">
    <property type="protein sequence ID" value="HGB13871.1"/>
    <property type="molecule type" value="Genomic_DNA"/>
</dbReference>
<feature type="domain" description="Nitroreductase" evidence="1">
    <location>
        <begin position="7"/>
        <end position="170"/>
    </location>
</feature>
<dbReference type="AlphaFoldDB" id="A0A7C3WI16"/>
<dbReference type="Pfam" id="PF00881">
    <property type="entry name" value="Nitroreductase"/>
    <property type="match status" value="1"/>
</dbReference>
<organism evidence="2">
    <name type="scientific">Desulfobacca acetoxidans</name>
    <dbReference type="NCBI Taxonomy" id="60893"/>
    <lineage>
        <taxon>Bacteria</taxon>
        <taxon>Pseudomonadati</taxon>
        <taxon>Thermodesulfobacteriota</taxon>
        <taxon>Desulfobaccia</taxon>
        <taxon>Desulfobaccales</taxon>
        <taxon>Desulfobaccaceae</taxon>
        <taxon>Desulfobacca</taxon>
    </lineage>
</organism>
<evidence type="ECO:0000313" key="2">
    <source>
        <dbReference type="EMBL" id="HGB13871.1"/>
    </source>
</evidence>
<evidence type="ECO:0000259" key="1">
    <source>
        <dbReference type="Pfam" id="PF00881"/>
    </source>
</evidence>